<feature type="transmembrane region" description="Helical" evidence="17">
    <location>
        <begin position="1426"/>
        <end position="1444"/>
    </location>
</feature>
<feature type="transmembrane region" description="Helical" evidence="17">
    <location>
        <begin position="1488"/>
        <end position="1507"/>
    </location>
</feature>
<evidence type="ECO:0000256" key="7">
    <source>
        <dbReference type="ARBA" id="ARBA00022692"/>
    </source>
</evidence>
<name>A0A2G7G4V6_9EURO</name>
<comment type="pathway">
    <text evidence="3">Glycan metabolism; L-arabinan degradation.</text>
</comment>
<comment type="similarity">
    <text evidence="4">Belongs to the glycosyl hydrolase 51 family.</text>
</comment>
<evidence type="ECO:0000259" key="18">
    <source>
        <dbReference type="PROSITE" id="PS50850"/>
    </source>
</evidence>
<dbReference type="Pfam" id="PF22848">
    <property type="entry name" value="ASD1_dom"/>
    <property type="match status" value="1"/>
</dbReference>
<feature type="transmembrane region" description="Helical" evidence="17">
    <location>
        <begin position="1286"/>
        <end position="1305"/>
    </location>
</feature>
<dbReference type="GO" id="GO:0046556">
    <property type="term" value="F:alpha-L-arabinofuranosidase activity"/>
    <property type="evidence" value="ECO:0007669"/>
    <property type="project" value="UniProtKB-EC"/>
</dbReference>
<feature type="short sequence motif" description="DGA/G" evidence="15">
    <location>
        <begin position="190"/>
        <end position="192"/>
    </location>
</feature>
<dbReference type="InterPro" id="IPR004840">
    <property type="entry name" value="Amino_acid_permease_CS"/>
</dbReference>
<evidence type="ECO:0000256" key="13">
    <source>
        <dbReference type="ARBA" id="ARBA00023180"/>
    </source>
</evidence>
<dbReference type="InterPro" id="IPR013780">
    <property type="entry name" value="Glyco_hydro_b"/>
</dbReference>
<dbReference type="SUPFAM" id="SSF48452">
    <property type="entry name" value="TPR-like"/>
    <property type="match status" value="2"/>
</dbReference>
<feature type="short sequence motif" description="GXGXXG" evidence="15">
    <location>
        <begin position="9"/>
        <end position="14"/>
    </location>
</feature>
<evidence type="ECO:0000256" key="9">
    <source>
        <dbReference type="ARBA" id="ARBA00022801"/>
    </source>
</evidence>
<dbReference type="InterPro" id="IPR055235">
    <property type="entry name" value="ASD1_cat"/>
</dbReference>
<dbReference type="GO" id="GO:0046486">
    <property type="term" value="P:glycerolipid metabolic process"/>
    <property type="evidence" value="ECO:0007669"/>
    <property type="project" value="UniProtKB-ARBA"/>
</dbReference>
<protein>
    <recommendedName>
        <fullName evidence="5">non-reducing end alpha-L-arabinofuranosidase</fullName>
        <ecNumber evidence="5">3.2.1.55</ecNumber>
    </recommendedName>
</protein>
<dbReference type="Gene3D" id="3.40.1090.10">
    <property type="entry name" value="Cytosolic phospholipase A2 catalytic domain"/>
    <property type="match status" value="1"/>
</dbReference>
<dbReference type="Pfam" id="PF07690">
    <property type="entry name" value="MFS_1"/>
    <property type="match status" value="1"/>
</dbReference>
<feature type="region of interest" description="Disordered" evidence="16">
    <location>
        <begin position="1772"/>
        <end position="1817"/>
    </location>
</feature>
<dbReference type="Gene3D" id="2.60.40.1180">
    <property type="entry name" value="Golgi alpha-mannosidase II"/>
    <property type="match status" value="1"/>
</dbReference>
<evidence type="ECO:0000256" key="10">
    <source>
        <dbReference type="ARBA" id="ARBA00022989"/>
    </source>
</evidence>
<dbReference type="InterPro" id="IPR027417">
    <property type="entry name" value="P-loop_NTPase"/>
</dbReference>
<feature type="transmembrane region" description="Helical" evidence="17">
    <location>
        <begin position="1735"/>
        <end position="1762"/>
    </location>
</feature>
<evidence type="ECO:0000313" key="20">
    <source>
        <dbReference type="EMBL" id="PIG87111.1"/>
    </source>
</evidence>
<dbReference type="GO" id="GO:0031222">
    <property type="term" value="P:arabinan catabolic process"/>
    <property type="evidence" value="ECO:0007669"/>
    <property type="project" value="UniProtKB-UniPathway"/>
</dbReference>
<evidence type="ECO:0000256" key="6">
    <source>
        <dbReference type="ARBA" id="ARBA00022448"/>
    </source>
</evidence>
<gene>
    <name evidence="20" type="ORF">AARAC_011628</name>
</gene>
<dbReference type="GO" id="GO:0046373">
    <property type="term" value="P:L-arabinose metabolic process"/>
    <property type="evidence" value="ECO:0007669"/>
    <property type="project" value="InterPro"/>
</dbReference>
<feature type="transmembrane region" description="Helical" evidence="17">
    <location>
        <begin position="1681"/>
        <end position="1702"/>
    </location>
</feature>
<comment type="subcellular location">
    <subcellularLocation>
        <location evidence="2">Membrane</location>
        <topology evidence="2">Multi-pass membrane protein</topology>
    </subcellularLocation>
</comment>
<dbReference type="SUPFAM" id="SSF103473">
    <property type="entry name" value="MFS general substrate transporter"/>
    <property type="match status" value="1"/>
</dbReference>
<feature type="transmembrane region" description="Helical" evidence="17">
    <location>
        <begin position="1650"/>
        <end position="1675"/>
    </location>
</feature>
<evidence type="ECO:0000256" key="17">
    <source>
        <dbReference type="SAM" id="Phobius"/>
    </source>
</evidence>
<dbReference type="EMBL" id="NEXV01000194">
    <property type="protein sequence ID" value="PIG87111.1"/>
    <property type="molecule type" value="Genomic_DNA"/>
</dbReference>
<dbReference type="GO" id="GO:0006865">
    <property type="term" value="P:amino acid transport"/>
    <property type="evidence" value="ECO:0007669"/>
    <property type="project" value="InterPro"/>
</dbReference>
<evidence type="ECO:0000256" key="3">
    <source>
        <dbReference type="ARBA" id="ARBA00004834"/>
    </source>
</evidence>
<keyword evidence="7 17" id="KW-0812">Transmembrane</keyword>
<comment type="catalytic activity">
    <reaction evidence="1">
        <text>Hydrolysis of terminal non-reducing alpha-L-arabinofuranoside residues in alpha-L-arabinosides.</text>
        <dbReference type="EC" id="3.2.1.55"/>
    </reaction>
</comment>
<dbReference type="Gene3D" id="1.20.1250.20">
    <property type="entry name" value="MFS general substrate transporter like domains"/>
    <property type="match status" value="2"/>
</dbReference>
<dbReference type="SMART" id="SM00813">
    <property type="entry name" value="Alpha-L-AF_C"/>
    <property type="match status" value="1"/>
</dbReference>
<dbReference type="CDD" id="cd17502">
    <property type="entry name" value="MFS_Azr1_MDR_like"/>
    <property type="match status" value="1"/>
</dbReference>
<dbReference type="PROSITE" id="PS50850">
    <property type="entry name" value="MFS"/>
    <property type="match status" value="1"/>
</dbReference>
<accession>A0A2G7G4V6</accession>
<dbReference type="GO" id="GO:0043531">
    <property type="term" value="F:ADP binding"/>
    <property type="evidence" value="ECO:0007669"/>
    <property type="project" value="InterPro"/>
</dbReference>
<dbReference type="FunFam" id="1.20.1250.20:FF:000670">
    <property type="entry name" value="MFS general substrate transporter"/>
    <property type="match status" value="1"/>
</dbReference>
<dbReference type="SUPFAM" id="SSF52151">
    <property type="entry name" value="FabD/lysophospholipase-like"/>
    <property type="match status" value="1"/>
</dbReference>
<organism evidence="20 21">
    <name type="scientific">Aspergillus arachidicola</name>
    <dbReference type="NCBI Taxonomy" id="656916"/>
    <lineage>
        <taxon>Eukaryota</taxon>
        <taxon>Fungi</taxon>
        <taxon>Dikarya</taxon>
        <taxon>Ascomycota</taxon>
        <taxon>Pezizomycotina</taxon>
        <taxon>Eurotiomycetes</taxon>
        <taxon>Eurotiomycetidae</taxon>
        <taxon>Eurotiales</taxon>
        <taxon>Aspergillaceae</taxon>
        <taxon>Aspergillus</taxon>
        <taxon>Aspergillus subgen. Circumdati</taxon>
    </lineage>
</organism>
<dbReference type="GO" id="GO:0022857">
    <property type="term" value="F:transmembrane transporter activity"/>
    <property type="evidence" value="ECO:0007669"/>
    <property type="project" value="InterPro"/>
</dbReference>
<dbReference type="STRING" id="656916.A0A2G7G4V6"/>
<dbReference type="InterPro" id="IPR011701">
    <property type="entry name" value="MFS"/>
</dbReference>
<sequence>MEQTVITDGGGVRGLSSLYILKRLMTQLSRERPELGQVKPCEIFDLIGGTSTGGLIAIMLGRLEMSVDECIDEYIKLISTVFEKKSRWPVNLSGNIRSRFDATKLESAIKDVVTSHGAEETDLFNDGCERGCRVFVCTTSHETKDIVRLRDYNVPSKDNISATICQAALATSAATTFFDPVYIGKRKFVDGALGSNNPVDEVEGEAADIWCPGTGDLKPLVKCFVSIGTGDPGIAAIEDKALKFLSETLVNIATETGRTEKKFIARWAKHYDEKRYFRFNVEQGLQGVGLEEYREQGKIEAATHRYLDHQAQEFRVRDCVQNLKLKRASRTNAPWTVPFRRNPLFVSRSAEIAKLDDILSNDSASSQVAIVGLGGVGKTQIALEYAHILRERHPDCAIFWIPATSVESMLEAYLQIAKELQIPNVGHDTEGIQNIVQHRLSQESSGKWLLVLDNADDISFWADKTKGTTTSSLPNSKHGSILFTTRSHKTAIKLAGRNIVTVKAMNSALAKNLLGNTLIDRNLLTDERATADLLQKLTYLPLAIVQAAAFINKNQMTLSEYISLHESTEESTIDILSQNFEDEGRYEDGKNSVATTWLISFQQIRASDPLAAEYLSLMACVDSKNVPQKFLSLTQSATKSSDALGTLKAFSFIANHENSQHLDIHRLVHLATRNWLQMQGTLLEWTNKALSHMNMLFPFPREENRHMWRPLLPHARYILESLASSTPTSAAIYLLHIFGYGVLQDGRYGEARRAFSTVTDFYKTSLGIEHPVTLSTQATLAQVYLRQGEWSKAEYLNMQTLDSLKKVVGFESMVTLTSMTVHVSIYCAQERWTEAEKLELQTLKFYERALGTKHPQTLMNKSYLALIYREKGKWNQSRKLNLQILKCHRTALGTEHPLTLTSTRILAEDYRYLGLLRKAEALQTQATETSKRILGAEHPDTIRATGTLASIYRERGRLKDAEKLQIQVLENYRETLGAEHPSTLWAMAPLADTWRRMGRYTEATDLLEKCLQLETKVLGADYSGDNWPPYTLRDYAEYLYKSVMQSTTRQYDLLDGASRVESDVEPALPHEEQPLLNSEEIWKPPTGFLWIQIAIMSNVFLSGFDGTITASTYAVISSEFNAANTASWLTTSYLITSTAFQPLYGRFSDIFGRRASFFTATITFMVGCIGCGIAKDIIFLNLMRALTGIGGGGLMTMATIVNSDLIPFRRRGMYQALQNVMHGFGSICGASLGGSIVDTIGWRWCFLMQAPVGLLALITGHLVIHLPRKSDLIEPGQGFRAIWQRIDLFGACVLILGLSSQLVGLSLGGNDLPWSNIWVISSLVSSVILLGAFVVIETKTSAIPLIPPRMLRGLLPIATQVSNVCVGMAAYAFLFTLPLLFQVILLDSAAKAGVRLAIPSLATPVGGVISGIVMSRWGKLAQLVRVGALLMCIGNLLVMSLQFNDAGWKYFTYVIPASLGQGIVYPGILFTFLAAFDHSDHAVSASTVYLVRSLGTVWGVAITSTIVQNTLRSGLAEALSGVPDKWKIIDDIRHSVSAIHDLPPDVQMAARLVYYRGIRLSFMASACFGFVATIAALFTKGKGLHRANNANPNVKSINRKLQWPSVDNMGMSKQDLKPNHDLSTPSIELANGQVAVTGLPNAPMKQNFSILSIIAVGYNISNSWVAIAASFAIAIQSGGAVTLLYGIILVAGIMLCTGLTLAELASVYPTAGGQYHFTSILATSRWSRSLSYSSGLAAVFSWITLSASIALSSANVLMAIIIRYGPPPGNYGPPQGGYPPQQYGGYPPQGPPPGQYAPQPQMGYPQQQPAPQQEKKSHGCLGACEKTLFGMSAIAGNRPLSRACGAAVEISVASSGGNATSGLQYGIMEEEINYCGDGGLYAELIRNRAFQGGEKYPSTLDAWIPVDGSALSLKNLSQPLSSALPTSVNVKGTTGKAGLTNLGWWGIDVREQTYTGSFYVKGAYNGTFTASLQSNKTGEVYASAVIVSKSARGEWTQHNFTLTPTKAASNTQNTFSITFDASNTVDGSLDFNLISLFPPTYNDRPNGLRRDLMQAMADFGPKFLRFPGGNNLEGDTLDGRWKWNETIGPLKDRPGRATTWSYQETHGLGLVEYMEWCEDLGIEPILAVWGGFALNGDAIPESELGTYVQDALDELEFLTGSVDTEYGALRASLGHPDPWTVKYVEVGNEDNLNDGLDSYKSYRFQAFYDAIKEKYPDITVLASTVEIDFPGDAGGDYHLYDTPDNFVEKFNFFDQYSPDHPILLGEIATIQLNGREIVWGTSNHFSQYPWWIGSVAEGVFLIGAERNADKVLGTTYAPFMMNLDNYQWSPTFLAFNSNPDETARSTSWHLYDLFSHNSFTHTLPTTSNSSFGPLYYVAGVDNTSNSHIFKAAVYNSTADVPVSLTFDGVKAGTSASLTVLTAADPLGMNEVGAADIVDKKISTVTAGANGVFDFSLPNLSVAVLKTE</sequence>
<evidence type="ECO:0000256" key="2">
    <source>
        <dbReference type="ARBA" id="ARBA00004141"/>
    </source>
</evidence>
<evidence type="ECO:0000256" key="11">
    <source>
        <dbReference type="ARBA" id="ARBA00023098"/>
    </source>
</evidence>
<feature type="active site" description="Proton acceptor" evidence="15">
    <location>
        <position position="190"/>
    </location>
</feature>
<feature type="domain" description="PNPLA" evidence="19">
    <location>
        <begin position="5"/>
        <end position="203"/>
    </location>
</feature>
<keyword evidence="6" id="KW-0813">Transport</keyword>
<dbReference type="Gene3D" id="1.20.1740.10">
    <property type="entry name" value="Amino acid/polyamine transporter I"/>
    <property type="match status" value="1"/>
</dbReference>
<feature type="transmembrane region" description="Helical" evidence="17">
    <location>
        <begin position="1317"/>
        <end position="1336"/>
    </location>
</feature>
<comment type="caution">
    <text evidence="20">The sequence shown here is derived from an EMBL/GenBank/DDBJ whole genome shotgun (WGS) entry which is preliminary data.</text>
</comment>
<dbReference type="SUPFAM" id="SSF52540">
    <property type="entry name" value="P-loop containing nucleoside triphosphate hydrolases"/>
    <property type="match status" value="1"/>
</dbReference>
<dbReference type="EC" id="3.2.1.55" evidence="5"/>
<dbReference type="InterPro" id="IPR002641">
    <property type="entry name" value="PNPLA_dom"/>
</dbReference>
<dbReference type="GO" id="GO:0016042">
    <property type="term" value="P:lipid catabolic process"/>
    <property type="evidence" value="ECO:0007669"/>
    <property type="project" value="UniProtKB-UniRule"/>
</dbReference>
<feature type="transmembrane region" description="Helical" evidence="17">
    <location>
        <begin position="1396"/>
        <end position="1414"/>
    </location>
</feature>
<evidence type="ECO:0000256" key="15">
    <source>
        <dbReference type="PROSITE-ProRule" id="PRU01161"/>
    </source>
</evidence>
<feature type="short sequence motif" description="GXSXG" evidence="15">
    <location>
        <begin position="49"/>
        <end position="53"/>
    </location>
</feature>
<feature type="transmembrane region" description="Helical" evidence="17">
    <location>
        <begin position="1450"/>
        <end position="1476"/>
    </location>
</feature>
<evidence type="ECO:0000256" key="5">
    <source>
        <dbReference type="ARBA" id="ARBA00012670"/>
    </source>
</evidence>
<dbReference type="Proteomes" id="UP000231358">
    <property type="component" value="Unassembled WGS sequence"/>
</dbReference>
<dbReference type="Pfam" id="PF00931">
    <property type="entry name" value="NB-ARC"/>
    <property type="match status" value="1"/>
</dbReference>
<dbReference type="CDD" id="cd07216">
    <property type="entry name" value="Pat17_PNPLA8_PNPLA9_like3"/>
    <property type="match status" value="1"/>
</dbReference>
<evidence type="ECO:0000256" key="8">
    <source>
        <dbReference type="ARBA" id="ARBA00022729"/>
    </source>
</evidence>
<dbReference type="InterPro" id="IPR010720">
    <property type="entry name" value="Alpha-L-AF_C"/>
</dbReference>
<dbReference type="Pfam" id="PF06964">
    <property type="entry name" value="Alpha-L-AF_C"/>
    <property type="match status" value="1"/>
</dbReference>
<dbReference type="Gene3D" id="3.20.20.80">
    <property type="entry name" value="Glycosidases"/>
    <property type="match status" value="1"/>
</dbReference>
<feature type="transmembrane region" description="Helical" evidence="17">
    <location>
        <begin position="1558"/>
        <end position="1578"/>
    </location>
</feature>
<feature type="transmembrane region" description="Helical" evidence="17">
    <location>
        <begin position="1246"/>
        <end position="1266"/>
    </location>
</feature>
<evidence type="ECO:0000256" key="1">
    <source>
        <dbReference type="ARBA" id="ARBA00001462"/>
    </source>
</evidence>
<feature type="domain" description="Major facilitator superfamily (MFS) profile" evidence="18">
    <location>
        <begin position="1091"/>
        <end position="1584"/>
    </location>
</feature>
<dbReference type="FunFam" id="3.20.20.80:FF:000092">
    <property type="entry name" value="Probable alpha-L-arabinofuranosidase A"/>
    <property type="match status" value="1"/>
</dbReference>
<keyword evidence="21" id="KW-1185">Reference proteome</keyword>
<dbReference type="InterPro" id="IPR036259">
    <property type="entry name" value="MFS_trans_sf"/>
</dbReference>
<dbReference type="Pfam" id="PF13374">
    <property type="entry name" value="TPR_10"/>
    <property type="match status" value="1"/>
</dbReference>
<evidence type="ECO:0000256" key="12">
    <source>
        <dbReference type="ARBA" id="ARBA00023136"/>
    </source>
</evidence>
<keyword evidence="14" id="KW-0326">Glycosidase</keyword>
<dbReference type="InterPro" id="IPR016035">
    <property type="entry name" value="Acyl_Trfase/lysoPLipase"/>
</dbReference>
<dbReference type="GO" id="GO:0016020">
    <property type="term" value="C:membrane"/>
    <property type="evidence" value="ECO:0007669"/>
    <property type="project" value="UniProtKB-SubCell"/>
</dbReference>
<feature type="transmembrane region" description="Helical" evidence="17">
    <location>
        <begin position="1220"/>
        <end position="1240"/>
    </location>
</feature>
<dbReference type="SUPFAM" id="SSF51445">
    <property type="entry name" value="(Trans)glycosidases"/>
    <property type="match status" value="1"/>
</dbReference>
<keyword evidence="9 15" id="KW-0378">Hydrolase</keyword>
<dbReference type="PROSITE" id="PS00218">
    <property type="entry name" value="AMINO_ACID_PERMEASE_1"/>
    <property type="match status" value="1"/>
</dbReference>
<dbReference type="InterPro" id="IPR002182">
    <property type="entry name" value="NB-ARC"/>
</dbReference>
<proteinExistence type="inferred from homology"/>
<dbReference type="InterPro" id="IPR020846">
    <property type="entry name" value="MFS_dom"/>
</dbReference>
<keyword evidence="8" id="KW-0732">Signal</keyword>
<evidence type="ECO:0000256" key="4">
    <source>
        <dbReference type="ARBA" id="ARBA00007186"/>
    </source>
</evidence>
<dbReference type="InterPro" id="IPR011990">
    <property type="entry name" value="TPR-like_helical_dom_sf"/>
</dbReference>
<keyword evidence="12 17" id="KW-0472">Membrane</keyword>
<feature type="transmembrane region" description="Helical" evidence="17">
    <location>
        <begin position="1357"/>
        <end position="1384"/>
    </location>
</feature>
<evidence type="ECO:0000256" key="14">
    <source>
        <dbReference type="ARBA" id="ARBA00023295"/>
    </source>
</evidence>
<dbReference type="UniPathway" id="UPA00667"/>
<dbReference type="Pfam" id="PF13424">
    <property type="entry name" value="TPR_12"/>
    <property type="match status" value="3"/>
</dbReference>
<dbReference type="InterPro" id="IPR051563">
    <property type="entry name" value="Glycosyl_Hydrolase_51"/>
</dbReference>
<dbReference type="Gene3D" id="1.25.40.10">
    <property type="entry name" value="Tetratricopeptide repeat domain"/>
    <property type="match status" value="2"/>
</dbReference>
<keyword evidence="11 15" id="KW-0443">Lipid metabolism</keyword>
<dbReference type="PANTHER" id="PTHR31776">
    <property type="entry name" value="ALPHA-L-ARABINOFURANOSIDASE 1"/>
    <property type="match status" value="1"/>
</dbReference>
<feature type="compositionally biased region" description="Low complexity" evidence="16">
    <location>
        <begin position="1796"/>
        <end position="1812"/>
    </location>
</feature>
<keyword evidence="15" id="KW-0442">Lipid degradation</keyword>
<keyword evidence="13" id="KW-0325">Glycoprotein</keyword>
<feature type="active site" description="Nucleophile" evidence="15">
    <location>
        <position position="51"/>
    </location>
</feature>
<dbReference type="InterPro" id="IPR017853">
    <property type="entry name" value="GH"/>
</dbReference>
<dbReference type="FunFam" id="2.60.40.1180:FF:000053">
    <property type="entry name" value="Alpha-L-arabinofuranosidase A"/>
    <property type="match status" value="1"/>
</dbReference>
<dbReference type="PANTHER" id="PTHR31776:SF0">
    <property type="entry name" value="ALPHA-L-ARABINOFURANOSIDASE 1"/>
    <property type="match status" value="1"/>
</dbReference>
<evidence type="ECO:0000259" key="19">
    <source>
        <dbReference type="PROSITE" id="PS51635"/>
    </source>
</evidence>
<dbReference type="Gene3D" id="3.40.50.300">
    <property type="entry name" value="P-loop containing nucleotide triphosphate hydrolases"/>
    <property type="match status" value="1"/>
</dbReference>
<dbReference type="Pfam" id="PF01734">
    <property type="entry name" value="Patatin"/>
    <property type="match status" value="1"/>
</dbReference>
<keyword evidence="10 17" id="KW-1133">Transmembrane helix</keyword>
<reference evidence="20 21" key="1">
    <citation type="submission" date="2017-05" db="EMBL/GenBank/DDBJ databases">
        <title>Genome sequence for an aflatoxigenic pathogen of Argentinian peanut, Aspergillus arachidicola.</title>
        <authorList>
            <person name="Moore G."/>
            <person name="Beltz S.B."/>
            <person name="Mack B.M."/>
        </authorList>
    </citation>
    <scope>NUCLEOTIDE SEQUENCE [LARGE SCALE GENOMIC DNA]</scope>
    <source>
        <strain evidence="20 21">CBS 117610</strain>
    </source>
</reference>
<evidence type="ECO:0000313" key="21">
    <source>
        <dbReference type="Proteomes" id="UP000231358"/>
    </source>
</evidence>
<evidence type="ECO:0000256" key="16">
    <source>
        <dbReference type="SAM" id="MobiDB-lite"/>
    </source>
</evidence>
<dbReference type="PROSITE" id="PS51635">
    <property type="entry name" value="PNPLA"/>
    <property type="match status" value="1"/>
</dbReference>
<feature type="transmembrane region" description="Helical" evidence="17">
    <location>
        <begin position="1157"/>
        <end position="1179"/>
    </location>
</feature>